<accession>A0A182SDI5</accession>
<dbReference type="GO" id="GO:0035035">
    <property type="term" value="F:histone acetyltransferase binding"/>
    <property type="evidence" value="ECO:0007669"/>
    <property type="project" value="TreeGrafter"/>
</dbReference>
<dbReference type="EnsemblMetazoa" id="AMAM004604-RA">
    <property type="protein sequence ID" value="AMAM004604-PA"/>
    <property type="gene ID" value="AMAM004604"/>
</dbReference>
<organism evidence="2 3">
    <name type="scientific">Anopheles maculatus</name>
    <dbReference type="NCBI Taxonomy" id="74869"/>
    <lineage>
        <taxon>Eukaryota</taxon>
        <taxon>Metazoa</taxon>
        <taxon>Ecdysozoa</taxon>
        <taxon>Arthropoda</taxon>
        <taxon>Hexapoda</taxon>
        <taxon>Insecta</taxon>
        <taxon>Pterygota</taxon>
        <taxon>Neoptera</taxon>
        <taxon>Endopterygota</taxon>
        <taxon>Diptera</taxon>
        <taxon>Nematocera</taxon>
        <taxon>Culicoidea</taxon>
        <taxon>Culicidae</taxon>
        <taxon>Anophelinae</taxon>
        <taxon>Anopheles</taxon>
        <taxon>Anopheles maculatus group</taxon>
    </lineage>
</organism>
<dbReference type="AlphaFoldDB" id="A0A182SDI5"/>
<evidence type="ECO:0000313" key="2">
    <source>
        <dbReference type="EnsemblMetazoa" id="AMAM004604-PA"/>
    </source>
</evidence>
<feature type="region of interest" description="Disordered" evidence="1">
    <location>
        <begin position="395"/>
        <end position="421"/>
    </location>
</feature>
<dbReference type="PANTHER" id="PTHR22443">
    <property type="entry name" value="NON-SPECIFIC LETHAL 1, ISOFORM M"/>
    <property type="match status" value="1"/>
</dbReference>
<evidence type="ECO:0000256" key="1">
    <source>
        <dbReference type="SAM" id="MobiDB-lite"/>
    </source>
</evidence>
<dbReference type="GO" id="GO:0044545">
    <property type="term" value="C:NSL complex"/>
    <property type="evidence" value="ECO:0007669"/>
    <property type="project" value="TreeGrafter"/>
</dbReference>
<name>A0A182SDI5_9DIPT</name>
<sequence>MGSGGNGNETPAVDSMAVSHVVDPSMPANVLQLPGQHPIGDLMPMELPPTQMIVPQGNFSDAHQHQQHLPSGGFMNIPIQDSSQSSSSLTGMGGISGSSELGMQLKESNEVDQMIRELSTADIDLLQVFKSFDNNSLLLFSDVDVANLCDVPVGDGSQSQSSPNKDRERLEQHAEILKLQAQMQRKQDFLARRLSKLKARYMGQHVSEEIAGLFEYTQRFWKKREKENAKHLHNMNSSISGTGVGMMVGNTGGSNVTAVGGTFGPSGSDGNSCWPDIIPFQAPPPDQTPEKLKPISANALKTFTKRLESIANTICSEQSKRVLDGRYFHGVSGVGVATGSSSAPSTSGTDPTSFVSNISNTIPLFERSAAQELEQTAGLLFAELRQVQATIDSDATLSSSGGESADESIPYVNDVQEPLPM</sequence>
<dbReference type="VEuPathDB" id="VectorBase:AMAM004604"/>
<dbReference type="Proteomes" id="UP000075901">
    <property type="component" value="Unassembled WGS sequence"/>
</dbReference>
<dbReference type="InterPro" id="IPR026180">
    <property type="entry name" value="NSL1"/>
</dbReference>
<keyword evidence="3" id="KW-1185">Reference proteome</keyword>
<protein>
    <submittedName>
        <fullName evidence="2">Uncharacterized protein</fullName>
    </submittedName>
</protein>
<reference evidence="3" key="1">
    <citation type="submission" date="2013-09" db="EMBL/GenBank/DDBJ databases">
        <title>The Genome Sequence of Anopheles maculatus species B.</title>
        <authorList>
            <consortium name="The Broad Institute Genomics Platform"/>
            <person name="Neafsey D.E."/>
            <person name="Besansky N."/>
            <person name="Howell P."/>
            <person name="Walton C."/>
            <person name="Young S.K."/>
            <person name="Zeng Q."/>
            <person name="Gargeya S."/>
            <person name="Fitzgerald M."/>
            <person name="Haas B."/>
            <person name="Abouelleil A."/>
            <person name="Allen A.W."/>
            <person name="Alvarado L."/>
            <person name="Arachchi H.M."/>
            <person name="Berlin A.M."/>
            <person name="Chapman S.B."/>
            <person name="Gainer-Dewar J."/>
            <person name="Goldberg J."/>
            <person name="Griggs A."/>
            <person name="Gujja S."/>
            <person name="Hansen M."/>
            <person name="Howarth C."/>
            <person name="Imamovic A."/>
            <person name="Ireland A."/>
            <person name="Larimer J."/>
            <person name="McCowan C."/>
            <person name="Murphy C."/>
            <person name="Pearson M."/>
            <person name="Poon T.W."/>
            <person name="Priest M."/>
            <person name="Roberts A."/>
            <person name="Saif S."/>
            <person name="Shea T."/>
            <person name="Sisk P."/>
            <person name="Sykes S."/>
            <person name="Wortman J."/>
            <person name="Nusbaum C."/>
            <person name="Birren B."/>
        </authorList>
    </citation>
    <scope>NUCLEOTIDE SEQUENCE [LARGE SCALE GENOMIC DNA]</scope>
    <source>
        <strain evidence="3">maculatus3</strain>
    </source>
</reference>
<reference evidence="2" key="2">
    <citation type="submission" date="2020-05" db="UniProtKB">
        <authorList>
            <consortium name="EnsemblMetazoa"/>
        </authorList>
    </citation>
    <scope>IDENTIFICATION</scope>
    <source>
        <strain evidence="2">maculatus3</strain>
    </source>
</reference>
<evidence type="ECO:0000313" key="3">
    <source>
        <dbReference type="Proteomes" id="UP000075901"/>
    </source>
</evidence>
<proteinExistence type="predicted"/>
<dbReference type="PANTHER" id="PTHR22443:SF18">
    <property type="entry name" value="NON-SPECIFIC LETHAL 1, ISOFORM M"/>
    <property type="match status" value="1"/>
</dbReference>